<keyword evidence="1" id="KW-0547">Nucleotide-binding</keyword>
<evidence type="ECO:0000256" key="2">
    <source>
        <dbReference type="ARBA" id="ARBA00022840"/>
    </source>
</evidence>
<dbReference type="SMART" id="SM00382">
    <property type="entry name" value="AAA"/>
    <property type="match status" value="2"/>
</dbReference>
<dbReference type="EMBL" id="JABBMI010000055">
    <property type="protein sequence ID" value="NMK53988.1"/>
    <property type="molecule type" value="Genomic_DNA"/>
</dbReference>
<dbReference type="Pfam" id="PF07724">
    <property type="entry name" value="AAA_2"/>
    <property type="match status" value="1"/>
</dbReference>
<dbReference type="InterPro" id="IPR003959">
    <property type="entry name" value="ATPase_AAA_core"/>
</dbReference>
<comment type="caution">
    <text evidence="4">The sequence shown here is derived from an EMBL/GenBank/DDBJ whole genome shotgun (WGS) entry which is preliminary data.</text>
</comment>
<organism evidence="4 5">
    <name type="scientific">Staphylococcus capitis</name>
    <dbReference type="NCBI Taxonomy" id="29388"/>
    <lineage>
        <taxon>Bacteria</taxon>
        <taxon>Bacillati</taxon>
        <taxon>Bacillota</taxon>
        <taxon>Bacilli</taxon>
        <taxon>Bacillales</taxon>
        <taxon>Staphylococcaceae</taxon>
        <taxon>Staphylococcus</taxon>
    </lineage>
</organism>
<dbReference type="InterPro" id="IPR003593">
    <property type="entry name" value="AAA+_ATPase"/>
</dbReference>
<dbReference type="GO" id="GO:0006508">
    <property type="term" value="P:proteolysis"/>
    <property type="evidence" value="ECO:0007669"/>
    <property type="project" value="UniProtKB-KW"/>
</dbReference>
<dbReference type="PANTHER" id="PTHR11638:SF18">
    <property type="entry name" value="HEAT SHOCK PROTEIN 104"/>
    <property type="match status" value="1"/>
</dbReference>
<evidence type="ECO:0000313" key="4">
    <source>
        <dbReference type="EMBL" id="NMK53988.1"/>
    </source>
</evidence>
<dbReference type="GO" id="GO:0005524">
    <property type="term" value="F:ATP binding"/>
    <property type="evidence" value="ECO:0007669"/>
    <property type="project" value="UniProtKB-KW"/>
</dbReference>
<dbReference type="Pfam" id="PF00004">
    <property type="entry name" value="AAA"/>
    <property type="match status" value="1"/>
</dbReference>
<dbReference type="PRINTS" id="PR00300">
    <property type="entry name" value="CLPPROTEASEA"/>
</dbReference>
<dbReference type="RefSeq" id="WP_168992950.1">
    <property type="nucleotide sequence ID" value="NZ_JABBMI010000055.1"/>
</dbReference>
<sequence>MSNKILCPDLFKKINEDLGNSLTILESNKTVIGREEEMNAMKVILNKKERPVAFLVGGQGTGKSALARAYMNDLKSEGIHVEMFQLKIGMMGSDANELKARMNILLEKMKEYKDEALKKDSQAKIILFIDEVHTVISVFGENTKIGGDLLKESLAEAEKFINVIVATTLDEYLKYIADDFALDRRLNRITIKETSPSLTLNILKDWLVKITKESDNGTDYTKLVSDHLLKRIIQANRAYNEKDFEPAKSIDVLSTLISYSEVNGVPPSEKTLAQILKSQYRIELGFSLDPYKIMDYFKSRIKGQPLATAEYDRVIKSIAFQLYPDRNRPRGKILAVGTTGTGKTEACKTLAYGMFKDRNAYVHISLTDYSDSDGARRLLVKIGKSLEENPNAIILLDEIDKGTPESRNILLPLLDEGRIKYETIGRDGTVSEHTVKATNAIIIATSNAGAELMKEIQNADDESYLGEDLTPELKIKARDMVAQVKKTIGDNILKPEFIARFDSVIPFRTLEDDTLLGLANRQMRELLERVYDEKGMYIQLPPIKDWSETSHPHKADAISMYIVKERMGDNTSTESKGAREIENVINEDILSEIIEAYYKYPETKRFIIDTNGESMFENSDTVEKRGLIEVKPEH</sequence>
<evidence type="ECO:0000259" key="3">
    <source>
        <dbReference type="SMART" id="SM00382"/>
    </source>
</evidence>
<dbReference type="InterPro" id="IPR001270">
    <property type="entry name" value="ClpA/B"/>
</dbReference>
<dbReference type="SUPFAM" id="SSF52540">
    <property type="entry name" value="P-loop containing nucleoside triphosphate hydrolases"/>
    <property type="match status" value="2"/>
</dbReference>
<evidence type="ECO:0000256" key="1">
    <source>
        <dbReference type="ARBA" id="ARBA00022741"/>
    </source>
</evidence>
<dbReference type="GO" id="GO:0008233">
    <property type="term" value="F:peptidase activity"/>
    <property type="evidence" value="ECO:0007669"/>
    <property type="project" value="UniProtKB-KW"/>
</dbReference>
<dbReference type="Proteomes" id="UP000538955">
    <property type="component" value="Unassembled WGS sequence"/>
</dbReference>
<protein>
    <submittedName>
        <fullName evidence="4">ATP-dependent Clp protease ATP-binding subunit</fullName>
    </submittedName>
</protein>
<keyword evidence="4" id="KW-0645">Protease</keyword>
<keyword evidence="2 4" id="KW-0067">ATP-binding</keyword>
<proteinExistence type="predicted"/>
<accession>A0ABX1SNV7</accession>
<feature type="domain" description="AAA+ ATPase" evidence="3">
    <location>
        <begin position="49"/>
        <end position="196"/>
    </location>
</feature>
<name>A0ABX1SNV7_STACP</name>
<dbReference type="Gene3D" id="3.40.50.300">
    <property type="entry name" value="P-loop containing nucleotide triphosphate hydrolases"/>
    <property type="match status" value="2"/>
</dbReference>
<dbReference type="PANTHER" id="PTHR11638">
    <property type="entry name" value="ATP-DEPENDENT CLP PROTEASE"/>
    <property type="match status" value="1"/>
</dbReference>
<dbReference type="InterPro" id="IPR050130">
    <property type="entry name" value="ClpA_ClpB"/>
</dbReference>
<gene>
    <name evidence="4" type="ORF">HHM24_04375</name>
</gene>
<keyword evidence="5" id="KW-1185">Reference proteome</keyword>
<dbReference type="InterPro" id="IPR027417">
    <property type="entry name" value="P-loop_NTPase"/>
</dbReference>
<keyword evidence="4" id="KW-0378">Hydrolase</keyword>
<feature type="domain" description="AAA+ ATPase" evidence="3">
    <location>
        <begin position="329"/>
        <end position="511"/>
    </location>
</feature>
<dbReference type="CDD" id="cd00009">
    <property type="entry name" value="AAA"/>
    <property type="match status" value="1"/>
</dbReference>
<reference evidence="4 5" key="1">
    <citation type="submission" date="2020-04" db="EMBL/GenBank/DDBJ databases">
        <title>The Epidemiology and Molecular Characteristics of Linezolid-Resistant Staphylococcus capitis in Huashan Hospital, Shanghai.</title>
        <authorList>
            <person name="Ding L."/>
            <person name="Li P."/>
            <person name="Yang Y."/>
            <person name="Lin D."/>
            <person name="Xu X."/>
        </authorList>
    </citation>
    <scope>NUCLEOTIDE SEQUENCE [LARGE SCALE GENOMIC DNA]</scope>
    <source>
        <strain evidence="4 5">17-84</strain>
    </source>
</reference>
<evidence type="ECO:0000313" key="5">
    <source>
        <dbReference type="Proteomes" id="UP000538955"/>
    </source>
</evidence>